<reference evidence="2" key="2">
    <citation type="submission" date="2009-03" db="EMBL/GenBank/DDBJ databases">
        <authorList>
            <person name="Gang L."/>
        </authorList>
    </citation>
    <scope>NUCLEOTIDE SEQUENCE</scope>
    <source>
        <strain evidence="2">Anhui</strain>
    </source>
</reference>
<proteinExistence type="evidence at transcript level"/>
<accession>C7TY88</accession>
<reference evidence="2" key="1">
    <citation type="journal article" date="2009" name="Nature">
        <title>The Schistosoma japonicum genome reveals features of host-parasite interplay.</title>
        <authorList>
            <person name="Liu F."/>
            <person name="Zhou Y."/>
            <person name="Wang Z.Q."/>
            <person name="Lu G."/>
            <person name="Zheng H."/>
            <person name="Brindley P.J."/>
            <person name="McManus D.P."/>
            <person name="Blair D."/>
            <person name="Zhang Q.H."/>
            <person name="Zhong Y."/>
            <person name="Wang S."/>
            <person name="Han Z.G."/>
            <person name="Chen Z."/>
        </authorList>
    </citation>
    <scope>NUCLEOTIDE SEQUENCE</scope>
    <source>
        <strain evidence="2">Anhui</strain>
    </source>
</reference>
<organism evidence="2">
    <name type="scientific">Schistosoma japonicum</name>
    <name type="common">Blood fluke</name>
    <dbReference type="NCBI Taxonomy" id="6182"/>
    <lineage>
        <taxon>Eukaryota</taxon>
        <taxon>Metazoa</taxon>
        <taxon>Spiralia</taxon>
        <taxon>Lophotrochozoa</taxon>
        <taxon>Platyhelminthes</taxon>
        <taxon>Trematoda</taxon>
        <taxon>Digenea</taxon>
        <taxon>Strigeidida</taxon>
        <taxon>Schistosomatoidea</taxon>
        <taxon>Schistosomatidae</taxon>
        <taxon>Schistosoma</taxon>
    </lineage>
</organism>
<name>C7TY88_SCHJA</name>
<evidence type="ECO:0000259" key="1">
    <source>
        <dbReference type="PROSITE" id="PS50969"/>
    </source>
</evidence>
<dbReference type="SUPFAM" id="SSF56784">
    <property type="entry name" value="HAD-like"/>
    <property type="match status" value="1"/>
</dbReference>
<feature type="domain" description="FCP1 homology" evidence="1">
    <location>
        <begin position="39"/>
        <end position="131"/>
    </location>
</feature>
<dbReference type="EMBL" id="FN326840">
    <property type="protein sequence ID" value="CAX82564.1"/>
    <property type="molecule type" value="mRNA"/>
</dbReference>
<dbReference type="Gene3D" id="3.40.50.1000">
    <property type="entry name" value="HAD superfamily/HAD-like"/>
    <property type="match status" value="1"/>
</dbReference>
<dbReference type="InterPro" id="IPR004274">
    <property type="entry name" value="FCP1_dom"/>
</dbReference>
<dbReference type="InterPro" id="IPR036412">
    <property type="entry name" value="HAD-like_sf"/>
</dbReference>
<evidence type="ECO:0000313" key="2">
    <source>
        <dbReference type="EMBL" id="CAX82564.1"/>
    </source>
</evidence>
<protein>
    <submittedName>
        <fullName evidence="2">Import inner membrane translocase subunit TIM50, mitochondrial</fullName>
    </submittedName>
</protein>
<dbReference type="InterPro" id="IPR023214">
    <property type="entry name" value="HAD_sf"/>
</dbReference>
<sequence>MPIIWGYICRAWSSLLDFNQSIKDPVSEKLLPDPVQPPYYQPPYTLVMEMTDVLVHPDWKFRTGWRFKKRPALELFLQQLSPHYEVVVFTNESAMVCFGIFRDRSFSGIYTTYFIQYHSCYHDDHIPFFFV</sequence>
<dbReference type="AlphaFoldDB" id="C7TY88"/>
<dbReference type="Pfam" id="PF03031">
    <property type="entry name" value="NIF"/>
    <property type="match status" value="1"/>
</dbReference>
<dbReference type="PROSITE" id="PS50969">
    <property type="entry name" value="FCP1"/>
    <property type="match status" value="1"/>
</dbReference>
<dbReference type="SMART" id="SM00577">
    <property type="entry name" value="CPDc"/>
    <property type="match status" value="1"/>
</dbReference>